<evidence type="ECO:0000313" key="1">
    <source>
        <dbReference type="EMBL" id="MBS2966640.1"/>
    </source>
</evidence>
<dbReference type="InterPro" id="IPR025855">
    <property type="entry name" value="Replic_Relax"/>
</dbReference>
<keyword evidence="2" id="KW-1185">Reference proteome</keyword>
<reference evidence="1" key="1">
    <citation type="submission" date="2021-04" db="EMBL/GenBank/DDBJ databases">
        <title>Genome based classification of Actinospica acidithermotolerans sp. nov., an actinobacterium isolated from an Indonesian hot spring.</title>
        <authorList>
            <person name="Kusuma A.B."/>
            <person name="Putra K.E."/>
            <person name="Nafisah S."/>
            <person name="Loh J."/>
            <person name="Nouioui I."/>
            <person name="Goodfellow M."/>
        </authorList>
    </citation>
    <scope>NUCLEOTIDE SEQUENCE</scope>
    <source>
        <strain evidence="1">DSM 45618</strain>
    </source>
</reference>
<dbReference type="EMBL" id="JAGSXH010000173">
    <property type="protein sequence ID" value="MBS2966640.1"/>
    <property type="molecule type" value="Genomic_DNA"/>
</dbReference>
<dbReference type="AlphaFoldDB" id="A0A8J8BFG9"/>
<name>A0A8J8BFG9_9ACTN</name>
<dbReference type="Pfam" id="PF13814">
    <property type="entry name" value="Replic_Relax"/>
    <property type="match status" value="1"/>
</dbReference>
<dbReference type="RefSeq" id="WP_211471914.1">
    <property type="nucleotide sequence ID" value="NZ_JAGSXH010000173.1"/>
</dbReference>
<dbReference type="Proteomes" id="UP000677913">
    <property type="component" value="Unassembled WGS sequence"/>
</dbReference>
<evidence type="ECO:0000313" key="2">
    <source>
        <dbReference type="Proteomes" id="UP000677913"/>
    </source>
</evidence>
<organism evidence="1 2">
    <name type="scientific">Actinocrinis puniceicyclus</name>
    <dbReference type="NCBI Taxonomy" id="977794"/>
    <lineage>
        <taxon>Bacteria</taxon>
        <taxon>Bacillati</taxon>
        <taxon>Actinomycetota</taxon>
        <taxon>Actinomycetes</taxon>
        <taxon>Catenulisporales</taxon>
        <taxon>Actinospicaceae</taxon>
        <taxon>Actinocrinis</taxon>
    </lineage>
</organism>
<gene>
    <name evidence="1" type="ORF">KGA66_26625</name>
</gene>
<protein>
    <submittedName>
        <fullName evidence="1">Replication-relaxation family protein</fullName>
    </submittedName>
</protein>
<accession>A0A8J8BFG9</accession>
<comment type="caution">
    <text evidence="1">The sequence shown here is derived from an EMBL/GenBank/DDBJ whole genome shotgun (WGS) entry which is preliminary data.</text>
</comment>
<proteinExistence type="predicted"/>
<sequence>MSKSAPIAVSARRGSPFPHRGATLPYLLFRTTLRDRWLLAMLAEHRVLTAEQITALAYRTLRSANRRLAALADLKLVERFRAHPGQFGATPYHYVLGPAGALLVAAAHDLTPKAFGYDRSKLLRQAMRPDLGHTLGCNSLLIDLATEHRSRPERRLDIWWDQDSCTRVWGDVIRPDAYAVYTAPDTAGTPTTCGFFLEYDTGSESLTQLVAKMTGYARHLDVYGGNRPVLIHLPDQARELALHARLAATSNRPQIPVATTTAPRLAQPVWLPLGSRARLALPDLPSHFHSAGYRLLTPVHNDPDVRAPIPVPDTAWI</sequence>